<comment type="similarity">
    <text evidence="1">Belongs to the AHA1 family.</text>
</comment>
<feature type="domain" description="Activator of Hsp90 ATPase homologue 1/2-like C-terminal" evidence="2">
    <location>
        <begin position="11"/>
        <end position="129"/>
    </location>
</feature>
<dbReference type="Pfam" id="PF08327">
    <property type="entry name" value="AHSA1"/>
    <property type="match status" value="1"/>
</dbReference>
<reference evidence="4" key="1">
    <citation type="journal article" date="2019" name="Int. J. Syst. Evol. Microbiol.">
        <title>The Global Catalogue of Microorganisms (GCM) 10K type strain sequencing project: providing services to taxonomists for standard genome sequencing and annotation.</title>
        <authorList>
            <consortium name="The Broad Institute Genomics Platform"/>
            <consortium name="The Broad Institute Genome Sequencing Center for Infectious Disease"/>
            <person name="Wu L."/>
            <person name="Ma J."/>
        </authorList>
    </citation>
    <scope>NUCLEOTIDE SEQUENCE [LARGE SCALE GENOMIC DNA]</scope>
    <source>
        <strain evidence="4">JCM 17705</strain>
    </source>
</reference>
<comment type="caution">
    <text evidence="3">The sequence shown here is derived from an EMBL/GenBank/DDBJ whole genome shotgun (WGS) entry which is preliminary data.</text>
</comment>
<evidence type="ECO:0000313" key="3">
    <source>
        <dbReference type="EMBL" id="GAA4335066.1"/>
    </source>
</evidence>
<dbReference type="InterPro" id="IPR023393">
    <property type="entry name" value="START-like_dom_sf"/>
</dbReference>
<dbReference type="Gene3D" id="3.30.530.20">
    <property type="match status" value="1"/>
</dbReference>
<organism evidence="3 4">
    <name type="scientific">Mucilaginibacter gynuensis</name>
    <dbReference type="NCBI Taxonomy" id="1302236"/>
    <lineage>
        <taxon>Bacteria</taxon>
        <taxon>Pseudomonadati</taxon>
        <taxon>Bacteroidota</taxon>
        <taxon>Sphingobacteriia</taxon>
        <taxon>Sphingobacteriales</taxon>
        <taxon>Sphingobacteriaceae</taxon>
        <taxon>Mucilaginibacter</taxon>
    </lineage>
</organism>
<dbReference type="EMBL" id="BAABFT010000015">
    <property type="protein sequence ID" value="GAA4335066.1"/>
    <property type="molecule type" value="Genomic_DNA"/>
</dbReference>
<evidence type="ECO:0000256" key="1">
    <source>
        <dbReference type="ARBA" id="ARBA00006817"/>
    </source>
</evidence>
<dbReference type="InterPro" id="IPR013538">
    <property type="entry name" value="ASHA1/2-like_C"/>
</dbReference>
<name>A0ABP8H6L7_9SPHI</name>
<proteinExistence type="inferred from homology"/>
<sequence length="153" mass="17698">MAAITHQVWIKASANKVYDAVTGQEGLSQWWIRKTTARPELGYINLFDEGASGVTPMKIIELTPNEFVEWQCLLPEDEWTNTRISFDIQQKKGAVILNFSHSCWRQQSEYFSVCNFHWARHLLTLKSYCETGKGQLDVTLKDNWKELTQAITQ</sequence>
<gene>
    <name evidence="3" type="ORF">GCM10023149_42800</name>
</gene>
<dbReference type="CDD" id="cd07814">
    <property type="entry name" value="SRPBCC_CalC_Aha1-like"/>
    <property type="match status" value="1"/>
</dbReference>
<accession>A0ABP8H6L7</accession>
<keyword evidence="4" id="KW-1185">Reference proteome</keyword>
<dbReference type="Proteomes" id="UP001500582">
    <property type="component" value="Unassembled WGS sequence"/>
</dbReference>
<evidence type="ECO:0000313" key="4">
    <source>
        <dbReference type="Proteomes" id="UP001500582"/>
    </source>
</evidence>
<dbReference type="SUPFAM" id="SSF55961">
    <property type="entry name" value="Bet v1-like"/>
    <property type="match status" value="1"/>
</dbReference>
<evidence type="ECO:0000259" key="2">
    <source>
        <dbReference type="Pfam" id="PF08327"/>
    </source>
</evidence>
<protein>
    <recommendedName>
        <fullName evidence="2">Activator of Hsp90 ATPase homologue 1/2-like C-terminal domain-containing protein</fullName>
    </recommendedName>
</protein>